<dbReference type="GO" id="GO:0061522">
    <property type="term" value="F:1,4-dihydroxy-2-naphthoyl-CoA thioesterase activity"/>
    <property type="evidence" value="ECO:0007669"/>
    <property type="project" value="TreeGrafter"/>
</dbReference>
<proteinExistence type="predicted"/>
<dbReference type="NCBIfam" id="TIGR00369">
    <property type="entry name" value="unchar_dom_1"/>
    <property type="match status" value="1"/>
</dbReference>
<dbReference type="CDD" id="cd03443">
    <property type="entry name" value="PaaI_thioesterase"/>
    <property type="match status" value="1"/>
</dbReference>
<evidence type="ECO:0000259" key="2">
    <source>
        <dbReference type="Pfam" id="PF03061"/>
    </source>
</evidence>
<dbReference type="SUPFAM" id="SSF54637">
    <property type="entry name" value="Thioesterase/thiol ester dehydrase-isomerase"/>
    <property type="match status" value="1"/>
</dbReference>
<name>A0A5B8R6C7_9ZZZZ</name>
<dbReference type="Pfam" id="PF03061">
    <property type="entry name" value="4HBT"/>
    <property type="match status" value="1"/>
</dbReference>
<reference evidence="3" key="1">
    <citation type="submission" date="2019-06" db="EMBL/GenBank/DDBJ databases">
        <authorList>
            <person name="Murdoch R.W."/>
            <person name="Fathepure B."/>
        </authorList>
    </citation>
    <scope>NUCLEOTIDE SEQUENCE</scope>
</reference>
<dbReference type="PANTHER" id="PTHR43240:SF7">
    <property type="entry name" value="BLR7284 PROTEIN"/>
    <property type="match status" value="1"/>
</dbReference>
<dbReference type="AlphaFoldDB" id="A0A5B8R6C7"/>
<dbReference type="EMBL" id="MN079081">
    <property type="protein sequence ID" value="QEA04206.1"/>
    <property type="molecule type" value="Genomic_DNA"/>
</dbReference>
<gene>
    <name evidence="3" type="ORF">KBTEX_00510</name>
</gene>
<dbReference type="InterPro" id="IPR003736">
    <property type="entry name" value="PAAI_dom"/>
</dbReference>
<dbReference type="InterPro" id="IPR006683">
    <property type="entry name" value="Thioestr_dom"/>
</dbReference>
<evidence type="ECO:0000313" key="3">
    <source>
        <dbReference type="EMBL" id="QEA04206.1"/>
    </source>
</evidence>
<keyword evidence="1" id="KW-0378">Hydrolase</keyword>
<organism evidence="3">
    <name type="scientific">uncultured organism</name>
    <dbReference type="NCBI Taxonomy" id="155900"/>
    <lineage>
        <taxon>unclassified sequences</taxon>
        <taxon>environmental samples</taxon>
    </lineage>
</organism>
<feature type="domain" description="Thioesterase" evidence="2">
    <location>
        <begin position="56"/>
        <end position="127"/>
    </location>
</feature>
<protein>
    <recommendedName>
        <fullName evidence="2">Thioesterase domain-containing protein</fullName>
    </recommendedName>
</protein>
<sequence length="155" mass="16511">MVVDEDSDARLAIARRFFETIPHSAVLGMEPVAVGERTLTARVPYRESMVGNPVTGVIHGGVITTLVDQTSGGAVIAALNATRAVATLDLRIDYMRPAVPGEAVYAHAECYKLTEQIAFARCSVYQPGVDDPIAMSMSTFMRVADDGPTLVEGVA</sequence>
<evidence type="ECO:0000256" key="1">
    <source>
        <dbReference type="ARBA" id="ARBA00022801"/>
    </source>
</evidence>
<accession>A0A5B8R6C7</accession>
<dbReference type="InterPro" id="IPR029069">
    <property type="entry name" value="HotDog_dom_sf"/>
</dbReference>
<dbReference type="Gene3D" id="3.10.129.10">
    <property type="entry name" value="Hotdog Thioesterase"/>
    <property type="match status" value="1"/>
</dbReference>
<dbReference type="PANTHER" id="PTHR43240">
    <property type="entry name" value="1,4-DIHYDROXY-2-NAPHTHOYL-COA THIOESTERASE 1"/>
    <property type="match status" value="1"/>
</dbReference>